<dbReference type="AlphaFoldDB" id="A0A915XJK0"/>
<comment type="similarity">
    <text evidence="1">Belongs to the ABC transporter superfamily.</text>
</comment>
<dbReference type="InterPro" id="IPR003439">
    <property type="entry name" value="ABC_transporter-like_ATP-bd"/>
</dbReference>
<name>A0A915XJK0_9BACT</name>
<reference evidence="5" key="1">
    <citation type="submission" date="2020-12" db="EMBL/GenBank/DDBJ databases">
        <title>Desulfobium dissulfuricans gen. nov., sp. nov., a novel mesophilic, sulfate-reducing bacterium isolated from a deep-sea hydrothermal vent.</title>
        <authorList>
            <person name="Hashimoto Y."/>
            <person name="Tame A."/>
            <person name="Sawayama S."/>
            <person name="Miyazaki J."/>
            <person name="Takai K."/>
            <person name="Nakagawa S."/>
        </authorList>
    </citation>
    <scope>NUCLEOTIDE SEQUENCE</scope>
    <source>
        <strain evidence="5">GF1</strain>
    </source>
</reference>
<dbReference type="InterPro" id="IPR027417">
    <property type="entry name" value="P-loop_NTPase"/>
</dbReference>
<dbReference type="KEGG" id="ddu:GF1_27810"/>
<dbReference type="RefSeq" id="WP_267927138.1">
    <property type="nucleotide sequence ID" value="NZ_AP024233.1"/>
</dbReference>
<accession>A0A915XJK0</accession>
<proteinExistence type="inferred from homology"/>
<dbReference type="Pfam" id="PF00005">
    <property type="entry name" value="ABC_tran"/>
    <property type="match status" value="1"/>
</dbReference>
<dbReference type="InterPro" id="IPR003593">
    <property type="entry name" value="AAA+_ATPase"/>
</dbReference>
<organism evidence="5 6">
    <name type="scientific">Desulfolithobacter dissulfuricans</name>
    <dbReference type="NCBI Taxonomy" id="2795293"/>
    <lineage>
        <taxon>Bacteria</taxon>
        <taxon>Pseudomonadati</taxon>
        <taxon>Thermodesulfobacteriota</taxon>
        <taxon>Desulfobulbia</taxon>
        <taxon>Desulfobulbales</taxon>
        <taxon>Desulfobulbaceae</taxon>
        <taxon>Desulfolithobacter</taxon>
    </lineage>
</organism>
<dbReference type="Gene3D" id="3.40.50.300">
    <property type="entry name" value="P-loop containing nucleotide triphosphate hydrolases"/>
    <property type="match status" value="1"/>
</dbReference>
<evidence type="ECO:0000259" key="4">
    <source>
        <dbReference type="PROSITE" id="PS50893"/>
    </source>
</evidence>
<protein>
    <submittedName>
        <fullName evidence="5">Alpha-D-ribose 1-methylphosphonate 5-triphosphate synthase subunit PhnL</fullName>
    </submittedName>
</protein>
<dbReference type="Proteomes" id="UP001063350">
    <property type="component" value="Chromosome"/>
</dbReference>
<evidence type="ECO:0000256" key="2">
    <source>
        <dbReference type="ARBA" id="ARBA00022741"/>
    </source>
</evidence>
<evidence type="ECO:0000256" key="3">
    <source>
        <dbReference type="ARBA" id="ARBA00022840"/>
    </source>
</evidence>
<keyword evidence="6" id="KW-1185">Reference proteome</keyword>
<dbReference type="PANTHER" id="PTHR42798:SF7">
    <property type="entry name" value="ALPHA-D-RIBOSE 1-METHYLPHOSPHONATE 5-TRIPHOSPHATE SYNTHASE SUBUNIT PHNL"/>
    <property type="match status" value="1"/>
</dbReference>
<evidence type="ECO:0000256" key="1">
    <source>
        <dbReference type="ARBA" id="ARBA00005417"/>
    </source>
</evidence>
<dbReference type="PANTHER" id="PTHR42798">
    <property type="entry name" value="LIPOPROTEIN-RELEASING SYSTEM ATP-BINDING PROTEIN LOLD"/>
    <property type="match status" value="1"/>
</dbReference>
<dbReference type="GO" id="GO:0016887">
    <property type="term" value="F:ATP hydrolysis activity"/>
    <property type="evidence" value="ECO:0007669"/>
    <property type="project" value="InterPro"/>
</dbReference>
<dbReference type="InterPro" id="IPR012701">
    <property type="entry name" value="CP_lyase_PhnL"/>
</dbReference>
<dbReference type="InterPro" id="IPR017871">
    <property type="entry name" value="ABC_transporter-like_CS"/>
</dbReference>
<feature type="domain" description="ABC transporter" evidence="4">
    <location>
        <begin position="11"/>
        <end position="236"/>
    </location>
</feature>
<dbReference type="GO" id="GO:0005524">
    <property type="term" value="F:ATP binding"/>
    <property type="evidence" value="ECO:0007669"/>
    <property type="project" value="UniProtKB-KW"/>
</dbReference>
<dbReference type="EMBL" id="AP024233">
    <property type="protein sequence ID" value="BCO10405.1"/>
    <property type="molecule type" value="Genomic_DNA"/>
</dbReference>
<evidence type="ECO:0000313" key="5">
    <source>
        <dbReference type="EMBL" id="BCO10405.1"/>
    </source>
</evidence>
<dbReference type="NCBIfam" id="TIGR02324">
    <property type="entry name" value="CP_lyasePhnL"/>
    <property type="match status" value="1"/>
</dbReference>
<sequence length="236" mass="26470">MNIQVENPPCLQVNDLTKEFTLHNRDGMQINGFSGVSFSVRTGELLALTGPSGVGKSSILKTVYRTYTPSRGTIWLHRGQGKMVNLAGCSESEMLGYRRRHIGFVTQFLKILPRIPALDVVAAPLIETGTRKDEARERAAEMLRALHIREELFSISPLTFSGGEQQRINIARGIIAPKKLLLLDEPTASLDEQSASSVLQLLQELKRQKICMVAIFHDRERMVQVADNEYHLEQET</sequence>
<gene>
    <name evidence="5" type="primary">phnL</name>
    <name evidence="5" type="ORF">GF1_27810</name>
</gene>
<evidence type="ECO:0000313" key="6">
    <source>
        <dbReference type="Proteomes" id="UP001063350"/>
    </source>
</evidence>
<dbReference type="SUPFAM" id="SSF52540">
    <property type="entry name" value="P-loop containing nucleoside triphosphate hydrolases"/>
    <property type="match status" value="1"/>
</dbReference>
<dbReference type="PROSITE" id="PS50893">
    <property type="entry name" value="ABC_TRANSPORTER_2"/>
    <property type="match status" value="1"/>
</dbReference>
<dbReference type="PROSITE" id="PS00211">
    <property type="entry name" value="ABC_TRANSPORTER_1"/>
    <property type="match status" value="1"/>
</dbReference>
<keyword evidence="2" id="KW-0547">Nucleotide-binding</keyword>
<keyword evidence="3" id="KW-0067">ATP-binding</keyword>
<dbReference type="SMART" id="SM00382">
    <property type="entry name" value="AAA"/>
    <property type="match status" value="1"/>
</dbReference>